<dbReference type="Gramene" id="KQK14915">
    <property type="protein sequence ID" value="KQK14915"/>
    <property type="gene ID" value="BRADI_1g19490v3"/>
</dbReference>
<sequence>MSSLTRATESFLAIPRTQGAITKLQLKLYLINNYSCNIGPLVSETVDTGILKDLDLAILDEKEIADCTDEQMLQQAVVVNGFFTAYPSVLHCVTKLSLYNLCFAEWDMHHHLFVCCKQLRHLILSNCDVGLHKDLNLTCPTTKEHKGFMLSDVLRGTTNLQTLKLDFQGEMLWIQAEGKQLCNGFNTLRRLSIYGIFAQLDLLWTIVLLEAAPSLEIFDIEVWEHPCQINERRTIRHERANPSWDLAKLARSNNSSLKELQIIGFRPLEQQLLFIKAVMERAPNMAAVVLKYDDPCEDSIYIANIVRESTSFPV</sequence>
<dbReference type="Gene3D" id="3.80.10.10">
    <property type="entry name" value="Ribonuclease Inhibitor"/>
    <property type="match status" value="1"/>
</dbReference>
<dbReference type="AlphaFoldDB" id="A0A0Q3JAL0"/>
<dbReference type="EnsemblPlants" id="KQK14915">
    <property type="protein sequence ID" value="KQK14915"/>
    <property type="gene ID" value="BRADI_1g19490v3"/>
</dbReference>
<dbReference type="PANTHER" id="PTHR35545:SF28">
    <property type="entry name" value="OS07G0645701 PROTEIN"/>
    <property type="match status" value="1"/>
</dbReference>
<reference evidence="2" key="2">
    <citation type="submission" date="2017-06" db="EMBL/GenBank/DDBJ databases">
        <title>WGS assembly of Brachypodium distachyon.</title>
        <authorList>
            <consortium name="The International Brachypodium Initiative"/>
            <person name="Lucas S."/>
            <person name="Harmon-Smith M."/>
            <person name="Lail K."/>
            <person name="Tice H."/>
            <person name="Grimwood J."/>
            <person name="Bruce D."/>
            <person name="Barry K."/>
            <person name="Shu S."/>
            <person name="Lindquist E."/>
            <person name="Wang M."/>
            <person name="Pitluck S."/>
            <person name="Vogel J.P."/>
            <person name="Garvin D.F."/>
            <person name="Mockler T.C."/>
            <person name="Schmutz J."/>
            <person name="Rokhsar D."/>
            <person name="Bevan M.W."/>
        </authorList>
    </citation>
    <scope>NUCLEOTIDE SEQUENCE</scope>
    <source>
        <strain evidence="2">Bd21</strain>
    </source>
</reference>
<evidence type="ECO:0000313" key="3">
    <source>
        <dbReference type="EnsemblPlants" id="KQK14915"/>
    </source>
</evidence>
<evidence type="ECO:0000313" key="2">
    <source>
        <dbReference type="EMBL" id="KQK14915.2"/>
    </source>
</evidence>
<feature type="domain" description="At1g61320/AtMIF1 LRR" evidence="1">
    <location>
        <begin position="155"/>
        <end position="290"/>
    </location>
</feature>
<name>A0A0Q3JAL0_BRADI</name>
<dbReference type="Pfam" id="PF23622">
    <property type="entry name" value="LRR_At1g61320_AtMIF1"/>
    <property type="match status" value="1"/>
</dbReference>
<evidence type="ECO:0000313" key="4">
    <source>
        <dbReference type="Proteomes" id="UP000008810"/>
    </source>
</evidence>
<dbReference type="InterPro" id="IPR055357">
    <property type="entry name" value="LRR_At1g61320_AtMIF1"/>
</dbReference>
<dbReference type="OrthoDB" id="592278at2759"/>
<keyword evidence="4" id="KW-1185">Reference proteome</keyword>
<dbReference type="PANTHER" id="PTHR35545">
    <property type="entry name" value="F-BOX DOMAIN-CONTAINING PROTEIN"/>
    <property type="match status" value="1"/>
</dbReference>
<gene>
    <name evidence="2" type="ORF">BRADI_1g19490v3</name>
</gene>
<accession>A0A0Q3JAL0</accession>
<reference evidence="3" key="3">
    <citation type="submission" date="2018-08" db="UniProtKB">
        <authorList>
            <consortium name="EnsemblPlants"/>
        </authorList>
    </citation>
    <scope>IDENTIFICATION</scope>
    <source>
        <strain evidence="3">cv. Bd21</strain>
    </source>
</reference>
<organism evidence="2">
    <name type="scientific">Brachypodium distachyon</name>
    <name type="common">Purple false brome</name>
    <name type="synonym">Trachynia distachya</name>
    <dbReference type="NCBI Taxonomy" id="15368"/>
    <lineage>
        <taxon>Eukaryota</taxon>
        <taxon>Viridiplantae</taxon>
        <taxon>Streptophyta</taxon>
        <taxon>Embryophyta</taxon>
        <taxon>Tracheophyta</taxon>
        <taxon>Spermatophyta</taxon>
        <taxon>Magnoliopsida</taxon>
        <taxon>Liliopsida</taxon>
        <taxon>Poales</taxon>
        <taxon>Poaceae</taxon>
        <taxon>BOP clade</taxon>
        <taxon>Pooideae</taxon>
        <taxon>Stipodae</taxon>
        <taxon>Brachypodieae</taxon>
        <taxon>Brachypodium</taxon>
    </lineage>
</organism>
<dbReference type="InterPro" id="IPR032675">
    <property type="entry name" value="LRR_dom_sf"/>
</dbReference>
<evidence type="ECO:0000259" key="1">
    <source>
        <dbReference type="Pfam" id="PF23622"/>
    </source>
</evidence>
<dbReference type="Proteomes" id="UP000008810">
    <property type="component" value="Chromosome 1"/>
</dbReference>
<protein>
    <recommendedName>
        <fullName evidence="1">At1g61320/AtMIF1 LRR domain-containing protein</fullName>
    </recommendedName>
</protein>
<dbReference type="InParanoid" id="A0A0Q3JAL0"/>
<reference evidence="2 3" key="1">
    <citation type="journal article" date="2010" name="Nature">
        <title>Genome sequencing and analysis of the model grass Brachypodium distachyon.</title>
        <authorList>
            <consortium name="International Brachypodium Initiative"/>
        </authorList>
    </citation>
    <scope>NUCLEOTIDE SEQUENCE [LARGE SCALE GENOMIC DNA]</scope>
    <source>
        <strain evidence="2 3">Bd21</strain>
    </source>
</reference>
<dbReference type="EMBL" id="CM000880">
    <property type="protein sequence ID" value="KQK14915.2"/>
    <property type="molecule type" value="Genomic_DNA"/>
</dbReference>
<proteinExistence type="predicted"/>